<reference evidence="1" key="1">
    <citation type="submission" date="2009-08" db="EMBL/GenBank/DDBJ databases">
        <title>Annotation of Salpingoeca rosetta.</title>
        <authorList>
            <consortium name="The Broad Institute Genome Sequencing Platform"/>
            <person name="Russ C."/>
            <person name="Cuomo C."/>
            <person name="Burger G."/>
            <person name="Gray M.W."/>
            <person name="Holland P.W.H."/>
            <person name="King N."/>
            <person name="Lang F.B.F."/>
            <person name="Roger A.J."/>
            <person name="Ruiz-Trillo I."/>
            <person name="Young S.K."/>
            <person name="Zeng Q."/>
            <person name="Gargeya S."/>
            <person name="Alvarado L."/>
            <person name="Berlin A."/>
            <person name="Chapman S.B."/>
            <person name="Chen Z."/>
            <person name="Freedman E."/>
            <person name="Gellesch M."/>
            <person name="Goldberg J."/>
            <person name="Griggs A."/>
            <person name="Gujja S."/>
            <person name="Heilman E."/>
            <person name="Heiman D."/>
            <person name="Howarth C."/>
            <person name="Mehta T."/>
            <person name="Neiman D."/>
            <person name="Pearson M."/>
            <person name="Roberts A."/>
            <person name="Saif S."/>
            <person name="Shea T."/>
            <person name="Shenoy N."/>
            <person name="Sisk P."/>
            <person name="Stolte C."/>
            <person name="Sykes S."/>
            <person name="White J."/>
            <person name="Yandava C."/>
            <person name="Haas B."/>
            <person name="Nusbaum C."/>
            <person name="Birren B."/>
        </authorList>
    </citation>
    <scope>NUCLEOTIDE SEQUENCE [LARGE SCALE GENOMIC DNA]</scope>
    <source>
        <strain evidence="1">ATCC 50818</strain>
    </source>
</reference>
<dbReference type="KEGG" id="sre:PTSG_05419"/>
<sequence length="679" mass="75376">MFRIELLFMHHHLPFLLRFAIPHHIPHHHTLPHPILLQCPDPPHLLRHRRRLGVCRPHRRHQHTLRRLKCSQCLVQRATAPTTTTTITTAATATAFHTAMSRTTSDTSLHRRYNDDPGVEHAAWLENRFLVLWCTAGWEQRGTAGAVSFTACWLQLQEEEDKEISGASLGTVDGSQRQVSQVSLCAPSPALYSLSACLSTQAEADRMHDLCSVHLGHVCAQTVRLTIRNSLSALTATRITNLKILARHAEIGHVTLHDVHHVIWYTKQQRTIRGHLDNVHLVELGNNTSVMDVGALARVSAITLSCCNSNRVDLAPLQTVQALAINGGHVINSEAPIETARIVDLQNIQLRTTTLSATHVKLSSMVAVPDVLHLPNATHIVLDMESKVSRFTSPSHVKRLVIGDATPNALPRLLDFEHADVVVLRLPQTTLPRSFLADVGRRADRLILCYCVRGVTDLCVVPDSVHVCVERASVDGPVPGCVRKLHARVEGELRCAWLGSALQWLTLHGTGVRPLHDVHLLSGRKYLRIMYCPLFGQLSNCQNLHLYACCGALALTSINTLQIERVALTTGPPSSCCADDGDTRGSDNNLSITNCHDVFKCKLRECEITDFAFFQGVHTLVLKNCTFDTLDSLPNIGCLVLRNCASSNRQWLWPDVALSKRSHHTMIRVLLAGKRKSNR</sequence>
<dbReference type="GeneID" id="16074571"/>
<gene>
    <name evidence="1" type="ORF">PTSG_05419</name>
</gene>
<evidence type="ECO:0000313" key="1">
    <source>
        <dbReference type="EMBL" id="EGD73712.1"/>
    </source>
</evidence>
<protein>
    <submittedName>
        <fullName evidence="1">Uncharacterized protein</fullName>
    </submittedName>
</protein>
<dbReference type="RefSeq" id="XP_004993993.1">
    <property type="nucleotide sequence ID" value="XM_004993936.1"/>
</dbReference>
<dbReference type="AlphaFoldDB" id="F2UAD7"/>
<accession>F2UAD7</accession>
<keyword evidence="2" id="KW-1185">Reference proteome</keyword>
<dbReference type="InParanoid" id="F2UAD7"/>
<dbReference type="Proteomes" id="UP000007799">
    <property type="component" value="Unassembled WGS sequence"/>
</dbReference>
<dbReference type="EMBL" id="GL832966">
    <property type="protein sequence ID" value="EGD73712.1"/>
    <property type="molecule type" value="Genomic_DNA"/>
</dbReference>
<organism evidence="2">
    <name type="scientific">Salpingoeca rosetta (strain ATCC 50818 / BSB-021)</name>
    <dbReference type="NCBI Taxonomy" id="946362"/>
    <lineage>
        <taxon>Eukaryota</taxon>
        <taxon>Choanoflagellata</taxon>
        <taxon>Craspedida</taxon>
        <taxon>Salpingoecidae</taxon>
        <taxon>Salpingoeca</taxon>
    </lineage>
</organism>
<name>F2UAD7_SALR5</name>
<proteinExistence type="predicted"/>
<evidence type="ECO:0000313" key="2">
    <source>
        <dbReference type="Proteomes" id="UP000007799"/>
    </source>
</evidence>